<evidence type="ECO:0000256" key="1">
    <source>
        <dbReference type="SAM" id="SignalP"/>
    </source>
</evidence>
<reference evidence="3" key="1">
    <citation type="submission" date="2015-09" db="EMBL/GenBank/DDBJ databases">
        <authorList>
            <person name="Rodrigo-Torres L."/>
            <person name="Arahal D.R."/>
        </authorList>
    </citation>
    <scope>NUCLEOTIDE SEQUENCE [LARGE SCALE GENOMIC DNA]</scope>
    <source>
        <strain evidence="3">CECT 4293</strain>
    </source>
</reference>
<organism evidence="2 3">
    <name type="scientific">Ruegeria atlantica</name>
    <dbReference type="NCBI Taxonomy" id="81569"/>
    <lineage>
        <taxon>Bacteria</taxon>
        <taxon>Pseudomonadati</taxon>
        <taxon>Pseudomonadota</taxon>
        <taxon>Alphaproteobacteria</taxon>
        <taxon>Rhodobacterales</taxon>
        <taxon>Roseobacteraceae</taxon>
        <taxon>Ruegeria</taxon>
    </lineage>
</organism>
<protein>
    <recommendedName>
        <fullName evidence="4">DUF2155 domain-containing protein</fullName>
    </recommendedName>
</protein>
<sequence>MKRFALIVALLVATGATAQQKAQSGPGAMLRGLDKVSGQTVDVEMRNGQTLPVFGLDVALGDCRYPADNPTGDAFAYLTIWEKGRTDQLFDGWMIATSPALNALDHARYDVWVMRCITASGD</sequence>
<dbReference type="AlphaFoldDB" id="A0A0P1E2R8"/>
<dbReference type="RefSeq" id="WP_058272197.1">
    <property type="nucleotide sequence ID" value="NZ_CYPS01000011.1"/>
</dbReference>
<feature type="signal peptide" evidence="1">
    <location>
        <begin position="1"/>
        <end position="18"/>
    </location>
</feature>
<proteinExistence type="predicted"/>
<dbReference type="Pfam" id="PF09923">
    <property type="entry name" value="DUF2155"/>
    <property type="match status" value="1"/>
</dbReference>
<accession>A0A0P1E2R8</accession>
<dbReference type="InterPro" id="IPR019225">
    <property type="entry name" value="DUF2155"/>
</dbReference>
<evidence type="ECO:0000313" key="2">
    <source>
        <dbReference type="EMBL" id="CUH42086.1"/>
    </source>
</evidence>
<evidence type="ECO:0000313" key="3">
    <source>
        <dbReference type="Proteomes" id="UP000050786"/>
    </source>
</evidence>
<dbReference type="Proteomes" id="UP000050786">
    <property type="component" value="Unassembled WGS sequence"/>
</dbReference>
<dbReference type="EMBL" id="CYPS01000011">
    <property type="protein sequence ID" value="CUH42086.1"/>
    <property type="molecule type" value="Genomic_DNA"/>
</dbReference>
<gene>
    <name evidence="2" type="ORF">RUM4293_00972</name>
</gene>
<name>A0A0P1E2R8_9RHOB</name>
<keyword evidence="1" id="KW-0732">Signal</keyword>
<keyword evidence="3" id="KW-1185">Reference proteome</keyword>
<evidence type="ECO:0008006" key="4">
    <source>
        <dbReference type="Google" id="ProtNLM"/>
    </source>
</evidence>
<feature type="chain" id="PRO_5006061149" description="DUF2155 domain-containing protein" evidence="1">
    <location>
        <begin position="19"/>
        <end position="122"/>
    </location>
</feature>